<proteinExistence type="predicted"/>
<comment type="caution">
    <text evidence="1">The sequence shown here is derived from an EMBL/GenBank/DDBJ whole genome shotgun (WGS) entry which is preliminary data.</text>
</comment>
<evidence type="ECO:0000313" key="2">
    <source>
        <dbReference type="Proteomes" id="UP000053512"/>
    </source>
</evidence>
<dbReference type="AlphaFoldDB" id="A0A0W8I844"/>
<evidence type="ECO:0000313" key="1">
    <source>
        <dbReference type="EMBL" id="KUG55561.1"/>
    </source>
</evidence>
<organism evidence="1 2">
    <name type="scientific">Kocuria rosea subsp. polaris</name>
    <dbReference type="NCBI Taxonomy" id="136273"/>
    <lineage>
        <taxon>Bacteria</taxon>
        <taxon>Bacillati</taxon>
        <taxon>Actinomycetota</taxon>
        <taxon>Actinomycetes</taxon>
        <taxon>Micrococcales</taxon>
        <taxon>Micrococcaceae</taxon>
        <taxon>Kocuria</taxon>
    </lineage>
</organism>
<sequence>MPRPERTAPARRSSAVPVLAATLSAVLTLVLGSGYAVGRTALAEAPHGGEEQVPVSAWHGTHGVLNADEVSADGLRAEGWTLPTLASDGYRVVSMTRGALAGHPLVVIRLHRGEDEVVVVEQRGRVDRENPMDGLTGLPVSAEGLEPVAVEGVPLWVDAGPPWRAVVVGDAVVYTVTGDSGPSAMARTVGLVVADERGRVVEPAEGRPGVLETVAAGLREIFG</sequence>
<dbReference type="OrthoDB" id="4878945at2"/>
<gene>
    <name evidence="1" type="ORF">AVL61_05405</name>
</gene>
<accession>A0A0W8I844</accession>
<dbReference type="EMBL" id="LQBK01000033">
    <property type="protein sequence ID" value="KUG55561.1"/>
    <property type="molecule type" value="Genomic_DNA"/>
</dbReference>
<reference evidence="2" key="1">
    <citation type="submission" date="2015-12" db="EMBL/GenBank/DDBJ databases">
        <authorList>
            <person name="Nair G.R."/>
            <person name="Kaur G."/>
            <person name="Mayilraj S."/>
        </authorList>
    </citation>
    <scope>NUCLEOTIDE SEQUENCE [LARGE SCALE GENOMIC DNA]</scope>
    <source>
        <strain evidence="2">CD08_4</strain>
    </source>
</reference>
<name>A0A0W8I844_KOCRO</name>
<protein>
    <submittedName>
        <fullName evidence="1">Uncharacterized protein</fullName>
    </submittedName>
</protein>
<dbReference type="Proteomes" id="UP000053512">
    <property type="component" value="Unassembled WGS sequence"/>
</dbReference>
<dbReference type="RefSeq" id="WP_058874819.1">
    <property type="nucleotide sequence ID" value="NZ_LQBK01000033.1"/>
</dbReference>